<evidence type="ECO:0000313" key="6">
    <source>
        <dbReference type="Proteomes" id="UP000216448"/>
    </source>
</evidence>
<dbReference type="Proteomes" id="UP000216448">
    <property type="component" value="Unassembled WGS sequence"/>
</dbReference>
<dbReference type="Proteomes" id="UP000732527">
    <property type="component" value="Unassembled WGS sequence"/>
</dbReference>
<dbReference type="EMBL" id="NIBD01000038">
    <property type="protein sequence ID" value="PAB54597.1"/>
    <property type="molecule type" value="Genomic_DNA"/>
</dbReference>
<reference evidence="2" key="3">
    <citation type="submission" date="2021-09" db="EMBL/GenBank/DDBJ databases">
        <authorList>
            <person name="Gilroy R."/>
        </authorList>
    </citation>
    <scope>NUCLEOTIDE SEQUENCE</scope>
    <source>
        <strain evidence="2">CHK192-2623</strain>
    </source>
</reference>
<evidence type="ECO:0000313" key="5">
    <source>
        <dbReference type="Proteomes" id="UP000216008"/>
    </source>
</evidence>
<dbReference type="RefSeq" id="WP_053107465.1">
    <property type="nucleotide sequence ID" value="NZ_CP021703.1"/>
</dbReference>
<accession>A0A1Y4I7Y2</accession>
<gene>
    <name evidence="3" type="ORF">A3P64_09065</name>
    <name evidence="4" type="ORF">A3Q24_07510</name>
    <name evidence="2" type="ORF">K8V69_00725</name>
</gene>
<feature type="transmembrane region" description="Helical" evidence="1">
    <location>
        <begin position="12"/>
        <end position="30"/>
    </location>
</feature>
<dbReference type="EMBL" id="NIBB01000084">
    <property type="protein sequence ID" value="PAB51976.1"/>
    <property type="molecule type" value="Genomic_DNA"/>
</dbReference>
<dbReference type="Proteomes" id="UP000216008">
    <property type="component" value="Unassembled WGS sequence"/>
</dbReference>
<evidence type="ECO:0000256" key="1">
    <source>
        <dbReference type="SAM" id="Phobius"/>
    </source>
</evidence>
<keyword evidence="1" id="KW-0812">Transmembrane</keyword>
<dbReference type="AlphaFoldDB" id="A0A1Y4I7Y2"/>
<protein>
    <submittedName>
        <fullName evidence="2">Helveticin</fullName>
    </submittedName>
</protein>
<keyword evidence="1" id="KW-0472">Membrane</keyword>
<evidence type="ECO:0000313" key="2">
    <source>
        <dbReference type="EMBL" id="HJE48707.1"/>
    </source>
</evidence>
<evidence type="ECO:0000313" key="3">
    <source>
        <dbReference type="EMBL" id="PAB51976.1"/>
    </source>
</evidence>
<comment type="caution">
    <text evidence="4">The sequence shown here is derived from an EMBL/GenBank/DDBJ whole genome shotgun (WGS) entry which is preliminary data.</text>
</comment>
<name>A0A1Y4I7Y2_LACJH</name>
<keyword evidence="1" id="KW-1133">Transmembrane helix</keyword>
<dbReference type="EMBL" id="DYYQ01000007">
    <property type="protein sequence ID" value="HJE48707.1"/>
    <property type="molecule type" value="Genomic_DNA"/>
</dbReference>
<proteinExistence type="predicted"/>
<sequence>MSTKDYIELLELALWIISIISVTVLGYVHFKEKQQIYFIQLARQLMIDYVYFYDKELISNEKKLNNVVRAVVTSLEKKGFVVSENDVKNIIAGIEKIVTDLRLKQINS</sequence>
<reference evidence="5 6" key="1">
    <citation type="submission" date="2017-05" db="EMBL/GenBank/DDBJ databases">
        <title>Lactobacillus johnsonii from commercial turkeys.</title>
        <authorList>
            <person name="Johnson T.J."/>
            <person name="Youmans B."/>
        </authorList>
    </citation>
    <scope>NUCLEOTIDE SEQUENCE [LARGE SCALE GENOMIC DNA]</scope>
    <source>
        <strain evidence="4 5">UMNLJ114</strain>
        <strain evidence="3 6">UMNLJ54</strain>
    </source>
</reference>
<evidence type="ECO:0000313" key="4">
    <source>
        <dbReference type="EMBL" id="PAB54597.1"/>
    </source>
</evidence>
<reference evidence="2" key="2">
    <citation type="journal article" date="2021" name="PeerJ">
        <title>Extensive microbial diversity within the chicken gut microbiome revealed by metagenomics and culture.</title>
        <authorList>
            <person name="Gilroy R."/>
            <person name="Ravi A."/>
            <person name="Getino M."/>
            <person name="Pursley I."/>
            <person name="Horton D.L."/>
            <person name="Alikhan N.F."/>
            <person name="Baker D."/>
            <person name="Gharbi K."/>
            <person name="Hall N."/>
            <person name="Watson M."/>
            <person name="Adriaenssens E.M."/>
            <person name="Foster-Nyarko E."/>
            <person name="Jarju S."/>
            <person name="Secka A."/>
            <person name="Antonio M."/>
            <person name="Oren A."/>
            <person name="Chaudhuri R.R."/>
            <person name="La Ragione R."/>
            <person name="Hildebrand F."/>
            <person name="Pallen M.J."/>
        </authorList>
    </citation>
    <scope>NUCLEOTIDE SEQUENCE</scope>
    <source>
        <strain evidence="2">CHK192-2623</strain>
    </source>
</reference>
<organism evidence="4 5">
    <name type="scientific">Lactobacillus johnsonii</name>
    <dbReference type="NCBI Taxonomy" id="33959"/>
    <lineage>
        <taxon>Bacteria</taxon>
        <taxon>Bacillati</taxon>
        <taxon>Bacillota</taxon>
        <taxon>Bacilli</taxon>
        <taxon>Lactobacillales</taxon>
        <taxon>Lactobacillaceae</taxon>
        <taxon>Lactobacillus</taxon>
    </lineage>
</organism>